<dbReference type="Proteomes" id="UP000008237">
    <property type="component" value="Unassembled WGS sequence"/>
</dbReference>
<feature type="region of interest" description="Disordered" evidence="1">
    <location>
        <begin position="145"/>
        <end position="174"/>
    </location>
</feature>
<accession>E2BBQ2</accession>
<proteinExistence type="predicted"/>
<feature type="compositionally biased region" description="Basic and acidic residues" evidence="1">
    <location>
        <begin position="162"/>
        <end position="174"/>
    </location>
</feature>
<reference evidence="2 3" key="1">
    <citation type="journal article" date="2010" name="Science">
        <title>Genomic comparison of the ants Camponotus floridanus and Harpegnathos saltator.</title>
        <authorList>
            <person name="Bonasio R."/>
            <person name="Zhang G."/>
            <person name="Ye C."/>
            <person name="Mutti N.S."/>
            <person name="Fang X."/>
            <person name="Qin N."/>
            <person name="Donahue G."/>
            <person name="Yang P."/>
            <person name="Li Q."/>
            <person name="Li C."/>
            <person name="Zhang P."/>
            <person name="Huang Z."/>
            <person name="Berger S.L."/>
            <person name="Reinberg D."/>
            <person name="Wang J."/>
            <person name="Liebig J."/>
        </authorList>
    </citation>
    <scope>NUCLEOTIDE SEQUENCE [LARGE SCALE GENOMIC DNA]</scope>
    <source>
        <strain evidence="2 3">R22 G/1</strain>
    </source>
</reference>
<protein>
    <submittedName>
        <fullName evidence="2">Uncharacterized protein</fullName>
    </submittedName>
</protein>
<gene>
    <name evidence="2" type="ORF">EAI_01751</name>
</gene>
<keyword evidence="3" id="KW-1185">Reference proteome</keyword>
<evidence type="ECO:0000313" key="3">
    <source>
        <dbReference type="Proteomes" id="UP000008237"/>
    </source>
</evidence>
<evidence type="ECO:0000256" key="1">
    <source>
        <dbReference type="SAM" id="MobiDB-lite"/>
    </source>
</evidence>
<evidence type="ECO:0000313" key="2">
    <source>
        <dbReference type="EMBL" id="EFN86828.1"/>
    </source>
</evidence>
<dbReference type="EMBL" id="GL447151">
    <property type="protein sequence ID" value="EFN86828.1"/>
    <property type="molecule type" value="Genomic_DNA"/>
</dbReference>
<feature type="region of interest" description="Disordered" evidence="1">
    <location>
        <begin position="94"/>
        <end position="117"/>
    </location>
</feature>
<sequence length="241" mass="26664">MSVNGGAQPFFVSLPSHGRVSRICTIPEKTRRKNRDSGNDDANPEDVDTVAVSMRGELRQDKLNSSSPLNNFLNDGIEPVKGLRGKRQNPVQKIFPPSSSESCIHHPSASMTKKKGEVEEEKRTTCVTRREKKAQNKEAFLVGVSDDEAGDPAVAGATRGRSSGEEGENRKDRLDEDSVVQRRLFCYPAERAISSSLFLTRLADPLFSPISRLLAVLNRSAADPVLYNRHKIFQWCIAEIG</sequence>
<name>E2BBQ2_HARSA</name>
<organism evidence="3">
    <name type="scientific">Harpegnathos saltator</name>
    <name type="common">Jerdon's jumping ant</name>
    <dbReference type="NCBI Taxonomy" id="610380"/>
    <lineage>
        <taxon>Eukaryota</taxon>
        <taxon>Metazoa</taxon>
        <taxon>Ecdysozoa</taxon>
        <taxon>Arthropoda</taxon>
        <taxon>Hexapoda</taxon>
        <taxon>Insecta</taxon>
        <taxon>Pterygota</taxon>
        <taxon>Neoptera</taxon>
        <taxon>Endopterygota</taxon>
        <taxon>Hymenoptera</taxon>
        <taxon>Apocrita</taxon>
        <taxon>Aculeata</taxon>
        <taxon>Formicoidea</taxon>
        <taxon>Formicidae</taxon>
        <taxon>Ponerinae</taxon>
        <taxon>Ponerini</taxon>
        <taxon>Harpegnathos</taxon>
    </lineage>
</organism>
<dbReference type="AlphaFoldDB" id="E2BBQ2"/>
<feature type="region of interest" description="Disordered" evidence="1">
    <location>
        <begin position="23"/>
        <end position="47"/>
    </location>
</feature>
<dbReference type="InParanoid" id="E2BBQ2"/>